<dbReference type="AlphaFoldDB" id="A0AAE1G003"/>
<accession>A0AAE1G003</accession>
<protein>
    <submittedName>
        <fullName evidence="2">Uncharacterized protein</fullName>
    </submittedName>
</protein>
<evidence type="ECO:0000256" key="1">
    <source>
        <dbReference type="SAM" id="MobiDB-lite"/>
    </source>
</evidence>
<feature type="region of interest" description="Disordered" evidence="1">
    <location>
        <begin position="32"/>
        <end position="91"/>
    </location>
</feature>
<evidence type="ECO:0000313" key="2">
    <source>
        <dbReference type="EMBL" id="KAK3882919.1"/>
    </source>
</evidence>
<gene>
    <name evidence="2" type="ORF">Pcinc_012736</name>
</gene>
<proteinExistence type="predicted"/>
<keyword evidence="3" id="KW-1185">Reference proteome</keyword>
<dbReference type="Proteomes" id="UP001286313">
    <property type="component" value="Unassembled WGS sequence"/>
</dbReference>
<evidence type="ECO:0000313" key="3">
    <source>
        <dbReference type="Proteomes" id="UP001286313"/>
    </source>
</evidence>
<organism evidence="2 3">
    <name type="scientific">Petrolisthes cinctipes</name>
    <name type="common">Flat porcelain crab</name>
    <dbReference type="NCBI Taxonomy" id="88211"/>
    <lineage>
        <taxon>Eukaryota</taxon>
        <taxon>Metazoa</taxon>
        <taxon>Ecdysozoa</taxon>
        <taxon>Arthropoda</taxon>
        <taxon>Crustacea</taxon>
        <taxon>Multicrustacea</taxon>
        <taxon>Malacostraca</taxon>
        <taxon>Eumalacostraca</taxon>
        <taxon>Eucarida</taxon>
        <taxon>Decapoda</taxon>
        <taxon>Pleocyemata</taxon>
        <taxon>Anomura</taxon>
        <taxon>Galatheoidea</taxon>
        <taxon>Porcellanidae</taxon>
        <taxon>Petrolisthes</taxon>
    </lineage>
</organism>
<feature type="compositionally biased region" description="Low complexity" evidence="1">
    <location>
        <begin position="58"/>
        <end position="69"/>
    </location>
</feature>
<sequence>MQDRRANESVGISPRTQVKSWLDSMQTRFGWITEKSEQGTPKYTEGLGPLDPQETHCSSGGQQSSQRSSNISRKFWPGSNPWCPSSDPTAKPPPTMILASAIVHSAYVLPPAVVSDTHPPPSTRYFANWGCVVVLKEIVLHQSPSLHTPTLECSHN</sequence>
<name>A0AAE1G003_PETCI</name>
<reference evidence="2" key="1">
    <citation type="submission" date="2023-10" db="EMBL/GenBank/DDBJ databases">
        <title>Genome assemblies of two species of porcelain crab, Petrolisthes cinctipes and Petrolisthes manimaculis (Anomura: Porcellanidae).</title>
        <authorList>
            <person name="Angst P."/>
        </authorList>
    </citation>
    <scope>NUCLEOTIDE SEQUENCE</scope>
    <source>
        <strain evidence="2">PB745_01</strain>
        <tissue evidence="2">Gill</tissue>
    </source>
</reference>
<comment type="caution">
    <text evidence="2">The sequence shown here is derived from an EMBL/GenBank/DDBJ whole genome shotgun (WGS) entry which is preliminary data.</text>
</comment>
<dbReference type="EMBL" id="JAWQEG010001048">
    <property type="protein sequence ID" value="KAK3882919.1"/>
    <property type="molecule type" value="Genomic_DNA"/>
</dbReference>